<keyword evidence="1" id="KW-0472">Membrane</keyword>
<keyword evidence="1" id="KW-1133">Transmembrane helix</keyword>
<feature type="transmembrane region" description="Helical" evidence="1">
    <location>
        <begin position="36"/>
        <end position="56"/>
    </location>
</feature>
<dbReference type="STRING" id="96561.Dole_0053"/>
<proteinExistence type="predicted"/>
<evidence type="ECO:0000256" key="1">
    <source>
        <dbReference type="SAM" id="Phobius"/>
    </source>
</evidence>
<feature type="transmembrane region" description="Helical" evidence="1">
    <location>
        <begin position="12"/>
        <end position="30"/>
    </location>
</feature>
<accession>A8ZRU6</accession>
<evidence type="ECO:0000313" key="3">
    <source>
        <dbReference type="Proteomes" id="UP000008561"/>
    </source>
</evidence>
<sequence>MKNRRAKRLIRAAGFLCSFSSLVLPAFFLLRFSAAFSFRLFLHHLILPFYCLLLLVQRHNTQVCRRTETGARGVKPLAHKSIFA</sequence>
<dbReference type="AlphaFoldDB" id="A8ZRU6"/>
<reference evidence="2 3" key="1">
    <citation type="submission" date="2007-10" db="EMBL/GenBank/DDBJ databases">
        <title>Complete sequence of Desulfococcus oleovorans Hxd3.</title>
        <authorList>
            <consortium name="US DOE Joint Genome Institute"/>
            <person name="Copeland A."/>
            <person name="Lucas S."/>
            <person name="Lapidus A."/>
            <person name="Barry K."/>
            <person name="Glavina del Rio T."/>
            <person name="Dalin E."/>
            <person name="Tice H."/>
            <person name="Pitluck S."/>
            <person name="Kiss H."/>
            <person name="Brettin T."/>
            <person name="Bruce D."/>
            <person name="Detter J.C."/>
            <person name="Han C."/>
            <person name="Schmutz J."/>
            <person name="Larimer F."/>
            <person name="Land M."/>
            <person name="Hauser L."/>
            <person name="Kyrpides N."/>
            <person name="Kim E."/>
            <person name="Wawrik B."/>
            <person name="Richardson P."/>
        </authorList>
    </citation>
    <scope>NUCLEOTIDE SEQUENCE [LARGE SCALE GENOMIC DNA]</scope>
    <source>
        <strain evidence="3">DSM 6200 / JCM 39069 / Hxd3</strain>
    </source>
</reference>
<protein>
    <submittedName>
        <fullName evidence="2">Uncharacterized protein</fullName>
    </submittedName>
</protein>
<dbReference type="EMBL" id="CP000859">
    <property type="protein sequence ID" value="ABW65863.1"/>
    <property type="molecule type" value="Genomic_DNA"/>
</dbReference>
<keyword evidence="1" id="KW-0812">Transmembrane</keyword>
<dbReference type="HOGENOM" id="CLU_2522170_0_0_7"/>
<evidence type="ECO:0000313" key="2">
    <source>
        <dbReference type="EMBL" id="ABW65863.1"/>
    </source>
</evidence>
<organism evidence="2 3">
    <name type="scientific">Desulfosudis oleivorans (strain DSM 6200 / JCM 39069 / Hxd3)</name>
    <name type="common">Desulfococcus oleovorans</name>
    <dbReference type="NCBI Taxonomy" id="96561"/>
    <lineage>
        <taxon>Bacteria</taxon>
        <taxon>Pseudomonadati</taxon>
        <taxon>Thermodesulfobacteriota</taxon>
        <taxon>Desulfobacteria</taxon>
        <taxon>Desulfobacterales</taxon>
        <taxon>Desulfosudaceae</taxon>
        <taxon>Desulfosudis</taxon>
    </lineage>
</organism>
<gene>
    <name evidence="2" type="ordered locus">Dole_0053</name>
</gene>
<keyword evidence="3" id="KW-1185">Reference proteome</keyword>
<name>A8ZRU6_DESOH</name>
<dbReference type="KEGG" id="dol:Dole_0053"/>
<dbReference type="Proteomes" id="UP000008561">
    <property type="component" value="Chromosome"/>
</dbReference>